<comment type="caution">
    <text evidence="1">The sequence shown here is derived from an EMBL/GenBank/DDBJ whole genome shotgun (WGS) entry which is preliminary data.</text>
</comment>
<gene>
    <name evidence="1" type="ORF">IHE45_06G082600</name>
</gene>
<organism evidence="1 2">
    <name type="scientific">Dioscorea alata</name>
    <name type="common">Purple yam</name>
    <dbReference type="NCBI Taxonomy" id="55571"/>
    <lineage>
        <taxon>Eukaryota</taxon>
        <taxon>Viridiplantae</taxon>
        <taxon>Streptophyta</taxon>
        <taxon>Embryophyta</taxon>
        <taxon>Tracheophyta</taxon>
        <taxon>Spermatophyta</taxon>
        <taxon>Magnoliopsida</taxon>
        <taxon>Liliopsida</taxon>
        <taxon>Dioscoreales</taxon>
        <taxon>Dioscoreaceae</taxon>
        <taxon>Dioscorea</taxon>
    </lineage>
</organism>
<reference evidence="2" key="1">
    <citation type="journal article" date="2022" name="Nat. Commun.">
        <title>Chromosome evolution and the genetic basis of agronomically important traits in greater yam.</title>
        <authorList>
            <person name="Bredeson J.V."/>
            <person name="Lyons J.B."/>
            <person name="Oniyinde I.O."/>
            <person name="Okereke N.R."/>
            <person name="Kolade O."/>
            <person name="Nnabue I."/>
            <person name="Nwadili C.O."/>
            <person name="Hribova E."/>
            <person name="Parker M."/>
            <person name="Nwogha J."/>
            <person name="Shu S."/>
            <person name="Carlson J."/>
            <person name="Kariba R."/>
            <person name="Muthemba S."/>
            <person name="Knop K."/>
            <person name="Barton G.J."/>
            <person name="Sherwood A.V."/>
            <person name="Lopez-Montes A."/>
            <person name="Asiedu R."/>
            <person name="Jamnadass R."/>
            <person name="Muchugi A."/>
            <person name="Goodstein D."/>
            <person name="Egesi C.N."/>
            <person name="Featherston J."/>
            <person name="Asfaw A."/>
            <person name="Simpson G.G."/>
            <person name="Dolezel J."/>
            <person name="Hendre P.S."/>
            <person name="Van Deynze A."/>
            <person name="Kumar P.L."/>
            <person name="Obidiegwu J.E."/>
            <person name="Bhattacharjee R."/>
            <person name="Rokhsar D.S."/>
        </authorList>
    </citation>
    <scope>NUCLEOTIDE SEQUENCE [LARGE SCALE GENOMIC DNA]</scope>
    <source>
        <strain evidence="2">cv. TDa95/00328</strain>
    </source>
</reference>
<dbReference type="Proteomes" id="UP000827976">
    <property type="component" value="Chromosome 6"/>
</dbReference>
<evidence type="ECO:0000313" key="2">
    <source>
        <dbReference type="Proteomes" id="UP000827976"/>
    </source>
</evidence>
<keyword evidence="2" id="KW-1185">Reference proteome</keyword>
<evidence type="ECO:0000313" key="1">
    <source>
        <dbReference type="EMBL" id="KAH7679801.1"/>
    </source>
</evidence>
<sequence>MAHTLASTSLIRVFMESTGLGISRRCYSASVAAVAAVEEKIATIKNKKESAGLSASSASPAWVPDPVTGYYRPANSCHGADVTEMREVILSTKSV</sequence>
<accession>A0ACB7VXZ8</accession>
<dbReference type="EMBL" id="CM037016">
    <property type="protein sequence ID" value="KAH7679801.1"/>
    <property type="molecule type" value="Genomic_DNA"/>
</dbReference>
<name>A0ACB7VXZ8_DIOAL</name>
<protein>
    <submittedName>
        <fullName evidence="1">Late embryogenesis abundant protein LEA-3 subgroup protein</fullName>
    </submittedName>
</protein>
<proteinExistence type="predicted"/>